<evidence type="ECO:0000256" key="11">
    <source>
        <dbReference type="PIRNR" id="PIRNR006268"/>
    </source>
</evidence>
<reference evidence="14 15" key="1">
    <citation type="submission" date="2015-07" db="EMBL/GenBank/DDBJ databases">
        <authorList>
            <person name="Noorani M."/>
        </authorList>
    </citation>
    <scope>NUCLEOTIDE SEQUENCE [LARGE SCALE GENOMIC DNA]</scope>
    <source>
        <strain evidence="14 15">KCTC 42284</strain>
    </source>
</reference>
<evidence type="ECO:0000256" key="8">
    <source>
        <dbReference type="ARBA" id="ARBA00022842"/>
    </source>
</evidence>
<dbReference type="PATRIC" id="fig|1579979.3.peg.2594"/>
<evidence type="ECO:0000256" key="1">
    <source>
        <dbReference type="ARBA" id="ARBA00008282"/>
    </source>
</evidence>
<dbReference type="PIRSF" id="PIRSF006268">
    <property type="entry name" value="ApbE"/>
    <property type="match status" value="1"/>
</dbReference>
<comment type="function">
    <text evidence="13">Flavin transferase that catalyzes the transfer of the FMN moiety of FAD and its covalent binding to the hydroxyl group of a threonine residue in a target flavoprotein.</text>
</comment>
<gene>
    <name evidence="14" type="ORF">WM2015_2539</name>
</gene>
<dbReference type="InterPro" id="IPR024932">
    <property type="entry name" value="ApbE"/>
</dbReference>
<evidence type="ECO:0000256" key="13">
    <source>
        <dbReference type="RuleBase" id="RU363002"/>
    </source>
</evidence>
<keyword evidence="13" id="KW-0472">Membrane</keyword>
<dbReference type="STRING" id="1579979.WM2015_2539"/>
<feature type="binding site" evidence="12">
    <location>
        <position position="176"/>
    </location>
    <ligand>
        <name>Mg(2+)</name>
        <dbReference type="ChEBI" id="CHEBI:18420"/>
    </ligand>
</feature>
<evidence type="ECO:0000256" key="6">
    <source>
        <dbReference type="ARBA" id="ARBA00022723"/>
    </source>
</evidence>
<evidence type="ECO:0000256" key="2">
    <source>
        <dbReference type="ARBA" id="ARBA00011955"/>
    </source>
</evidence>
<evidence type="ECO:0000313" key="15">
    <source>
        <dbReference type="Proteomes" id="UP000066624"/>
    </source>
</evidence>
<dbReference type="PANTHER" id="PTHR30040:SF2">
    <property type="entry name" value="FAD:PROTEIN FMN TRANSFERASE"/>
    <property type="match status" value="1"/>
</dbReference>
<dbReference type="InterPro" id="IPR003374">
    <property type="entry name" value="ApbE-like_sf"/>
</dbReference>
<evidence type="ECO:0000256" key="12">
    <source>
        <dbReference type="PIRSR" id="PIRSR006268-2"/>
    </source>
</evidence>
<keyword evidence="7 11" id="KW-0274">FAD</keyword>
<name>A0A0K0XZ38_9GAMM</name>
<evidence type="ECO:0000256" key="10">
    <source>
        <dbReference type="ARBA" id="ARBA00048540"/>
    </source>
</evidence>
<keyword evidence="13" id="KW-1003">Cell membrane</keyword>
<keyword evidence="5 11" id="KW-0808">Transferase</keyword>
<feature type="binding site" evidence="12">
    <location>
        <position position="288"/>
    </location>
    <ligand>
        <name>Mg(2+)</name>
        <dbReference type="ChEBI" id="CHEBI:18420"/>
    </ligand>
</feature>
<evidence type="ECO:0000256" key="5">
    <source>
        <dbReference type="ARBA" id="ARBA00022679"/>
    </source>
</evidence>
<dbReference type="EC" id="2.7.1.180" evidence="2 11"/>
<proteinExistence type="inferred from homology"/>
<keyword evidence="8 11" id="KW-0460">Magnesium</keyword>
<dbReference type="Gene3D" id="3.10.520.10">
    <property type="entry name" value="ApbE-like domains"/>
    <property type="match status" value="1"/>
</dbReference>
<protein>
    <recommendedName>
        <fullName evidence="3 11">FAD:protein FMN transferase</fullName>
        <ecNumber evidence="2 11">2.7.1.180</ecNumber>
    </recommendedName>
    <alternativeName>
        <fullName evidence="9 11">Flavin transferase</fullName>
    </alternativeName>
</protein>
<feature type="signal peptide" evidence="13">
    <location>
        <begin position="1"/>
        <end position="24"/>
    </location>
</feature>
<dbReference type="PROSITE" id="PS51257">
    <property type="entry name" value="PROKAR_LIPOPROTEIN"/>
    <property type="match status" value="1"/>
</dbReference>
<dbReference type="PANTHER" id="PTHR30040">
    <property type="entry name" value="THIAMINE BIOSYNTHESIS LIPOPROTEIN APBE"/>
    <property type="match status" value="1"/>
</dbReference>
<evidence type="ECO:0000256" key="9">
    <source>
        <dbReference type="ARBA" id="ARBA00031306"/>
    </source>
</evidence>
<organism evidence="14 15">
    <name type="scientific">Wenzhouxiangella marina</name>
    <dbReference type="NCBI Taxonomy" id="1579979"/>
    <lineage>
        <taxon>Bacteria</taxon>
        <taxon>Pseudomonadati</taxon>
        <taxon>Pseudomonadota</taxon>
        <taxon>Gammaproteobacteria</taxon>
        <taxon>Chromatiales</taxon>
        <taxon>Wenzhouxiangellaceae</taxon>
        <taxon>Wenzhouxiangella</taxon>
    </lineage>
</organism>
<keyword evidence="4 11" id="KW-0285">Flavoprotein</keyword>
<dbReference type="Pfam" id="PF02424">
    <property type="entry name" value="ApbE"/>
    <property type="match status" value="1"/>
</dbReference>
<evidence type="ECO:0000256" key="4">
    <source>
        <dbReference type="ARBA" id="ARBA00022630"/>
    </source>
</evidence>
<feature type="binding site" evidence="12">
    <location>
        <position position="284"/>
    </location>
    <ligand>
        <name>Mg(2+)</name>
        <dbReference type="ChEBI" id="CHEBI:18420"/>
    </ligand>
</feature>
<keyword evidence="6 11" id="KW-0479">Metal-binding</keyword>
<keyword evidence="13" id="KW-0997">Cell inner membrane</keyword>
<feature type="chain" id="PRO_5041745603" description="FAD:protein FMN transferase" evidence="13">
    <location>
        <begin position="25"/>
        <end position="332"/>
    </location>
</feature>
<keyword evidence="13 14" id="KW-0449">Lipoprotein</keyword>
<keyword evidence="13" id="KW-0732">Signal</keyword>
<dbReference type="SUPFAM" id="SSF143631">
    <property type="entry name" value="ApbE-like"/>
    <property type="match status" value="1"/>
</dbReference>
<comment type="similarity">
    <text evidence="1 11 13">Belongs to the ApbE family.</text>
</comment>
<sequence length="332" mass="35432">MRRGPAAFTLLALLLCACSAPEPAVERARFLVFGTEVEVQIRGSDPDRTAIAFAELGAEFQRMHRDWHPWAPGALTRLNAALTTGSWVADVDADLLRLIEVSRSLEQRTGGRFNAGIGALVSLWGFHTSDYPITSPPPSAEAIRALSAKAPSLLELDIDGGRVRSPNPALQLDFSGIAKGMAGRLACERLAVLDLDDALINLGGDVVICAPGRPWRIAISDRGEGLLEVRSLSGPLAIFTSGNDQRWGEWQGERYAHILDPSTGQPVDHVMQATVIDRDPILADAAATALVVAGPDWKALASDLALDQVLVIDAEGQVHRAESPTTPGPPPD</sequence>
<keyword evidence="15" id="KW-1185">Reference proteome</keyword>
<evidence type="ECO:0000313" key="14">
    <source>
        <dbReference type="EMBL" id="AKS42897.1"/>
    </source>
</evidence>
<evidence type="ECO:0000256" key="3">
    <source>
        <dbReference type="ARBA" id="ARBA00016337"/>
    </source>
</evidence>
<dbReference type="EMBL" id="CP012154">
    <property type="protein sequence ID" value="AKS42897.1"/>
    <property type="molecule type" value="Genomic_DNA"/>
</dbReference>
<dbReference type="KEGG" id="wma:WM2015_2539"/>
<accession>A0A0K0XZ38</accession>
<dbReference type="RefSeq" id="WP_049726422.1">
    <property type="nucleotide sequence ID" value="NZ_CP012154.1"/>
</dbReference>
<dbReference type="GO" id="GO:0005886">
    <property type="term" value="C:plasma membrane"/>
    <property type="evidence" value="ECO:0007669"/>
    <property type="project" value="UniProtKB-SubCell"/>
</dbReference>
<dbReference type="GO" id="GO:0016740">
    <property type="term" value="F:transferase activity"/>
    <property type="evidence" value="ECO:0007669"/>
    <property type="project" value="UniProtKB-UniRule"/>
</dbReference>
<evidence type="ECO:0000256" key="7">
    <source>
        <dbReference type="ARBA" id="ARBA00022827"/>
    </source>
</evidence>
<comment type="cofactor">
    <cofactor evidence="12">
        <name>Mg(2+)</name>
        <dbReference type="ChEBI" id="CHEBI:18420"/>
    </cofactor>
    <cofactor evidence="12">
        <name>Mn(2+)</name>
        <dbReference type="ChEBI" id="CHEBI:29035"/>
    </cofactor>
    <text evidence="12">Magnesium. Can also use manganese.</text>
</comment>
<dbReference type="AlphaFoldDB" id="A0A0K0XZ38"/>
<dbReference type="GO" id="GO:0046872">
    <property type="term" value="F:metal ion binding"/>
    <property type="evidence" value="ECO:0007669"/>
    <property type="project" value="UniProtKB-UniRule"/>
</dbReference>
<dbReference type="Proteomes" id="UP000066624">
    <property type="component" value="Chromosome"/>
</dbReference>
<comment type="catalytic activity">
    <reaction evidence="10 11 13">
        <text>L-threonyl-[protein] + FAD = FMN-L-threonyl-[protein] + AMP + H(+)</text>
        <dbReference type="Rhea" id="RHEA:36847"/>
        <dbReference type="Rhea" id="RHEA-COMP:11060"/>
        <dbReference type="Rhea" id="RHEA-COMP:11061"/>
        <dbReference type="ChEBI" id="CHEBI:15378"/>
        <dbReference type="ChEBI" id="CHEBI:30013"/>
        <dbReference type="ChEBI" id="CHEBI:57692"/>
        <dbReference type="ChEBI" id="CHEBI:74257"/>
        <dbReference type="ChEBI" id="CHEBI:456215"/>
        <dbReference type="EC" id="2.7.1.180"/>
    </reaction>
</comment>
<comment type="subcellular location">
    <subcellularLocation>
        <location evidence="13">Cell inner membrane</location>
        <topology evidence="13">Lipid-anchor</topology>
        <orientation evidence="13">Periplasmic side</orientation>
    </subcellularLocation>
</comment>